<sequence length="157" mass="17707">EESIGANIIKGTWKECDDYEEAIAGKVIPCLCSKKRSFVYHMGLWDGNVRSIWFAIKHVLEHDSIKSYWIIKTSSANSFTPHQTSRGASSSTYQIPPAFSSTRPAERMQWVLFQVGIFADEILKNDISAVTTAFHSPKQFIFINISVKSDFAKLIAE</sequence>
<evidence type="ECO:0000313" key="1">
    <source>
        <dbReference type="EMBL" id="CAG8722861.1"/>
    </source>
</evidence>
<gene>
    <name evidence="1" type="ORF">ACOLOM_LOCUS11220</name>
</gene>
<reference evidence="1" key="1">
    <citation type="submission" date="2021-06" db="EMBL/GenBank/DDBJ databases">
        <authorList>
            <person name="Kallberg Y."/>
            <person name="Tangrot J."/>
            <person name="Rosling A."/>
        </authorList>
    </citation>
    <scope>NUCLEOTIDE SEQUENCE</scope>
    <source>
        <strain evidence="1">CL356</strain>
    </source>
</reference>
<dbReference type="EMBL" id="CAJVPT010039431">
    <property type="protein sequence ID" value="CAG8722861.1"/>
    <property type="molecule type" value="Genomic_DNA"/>
</dbReference>
<organism evidence="1 2">
    <name type="scientific">Acaulospora colombiana</name>
    <dbReference type="NCBI Taxonomy" id="27376"/>
    <lineage>
        <taxon>Eukaryota</taxon>
        <taxon>Fungi</taxon>
        <taxon>Fungi incertae sedis</taxon>
        <taxon>Mucoromycota</taxon>
        <taxon>Glomeromycotina</taxon>
        <taxon>Glomeromycetes</taxon>
        <taxon>Diversisporales</taxon>
        <taxon>Acaulosporaceae</taxon>
        <taxon>Acaulospora</taxon>
    </lineage>
</organism>
<feature type="non-terminal residue" evidence="1">
    <location>
        <position position="1"/>
    </location>
</feature>
<accession>A0ACA9PSN6</accession>
<feature type="non-terminal residue" evidence="1">
    <location>
        <position position="157"/>
    </location>
</feature>
<name>A0ACA9PSN6_9GLOM</name>
<protein>
    <submittedName>
        <fullName evidence="1">6156_t:CDS:1</fullName>
    </submittedName>
</protein>
<comment type="caution">
    <text evidence="1">The sequence shown here is derived from an EMBL/GenBank/DDBJ whole genome shotgun (WGS) entry which is preliminary data.</text>
</comment>
<proteinExistence type="predicted"/>
<evidence type="ECO:0000313" key="2">
    <source>
        <dbReference type="Proteomes" id="UP000789525"/>
    </source>
</evidence>
<dbReference type="Proteomes" id="UP000789525">
    <property type="component" value="Unassembled WGS sequence"/>
</dbReference>
<keyword evidence="2" id="KW-1185">Reference proteome</keyword>